<dbReference type="PANTHER" id="PTHR11709:SF502">
    <property type="entry name" value="MULTICOPPER OXIDASE"/>
    <property type="match status" value="1"/>
</dbReference>
<dbReference type="PANTHER" id="PTHR11709">
    <property type="entry name" value="MULTI-COPPER OXIDASE"/>
    <property type="match status" value="1"/>
</dbReference>
<evidence type="ECO:0000256" key="5">
    <source>
        <dbReference type="ARBA" id="ARBA00023008"/>
    </source>
</evidence>
<dbReference type="InterPro" id="IPR011707">
    <property type="entry name" value="Cu-oxidase-like_N"/>
</dbReference>
<sequence>MRVLEIALLVLVLPLAAATWTNKDGDAAWHPQRGKKGPWGKVKAARYPDKMWRPQMSSEGRVQDSGEAGRIEGDGCGWQEDLKGNSYGDEAWKRKKMNKKHLHHDSSENCNNHQENKNHNHSDNKKHEHSNQKNNPLNKNHNHGKDKGPKQHHPHKPTRRPSPPHPTACAGNTPSTRSKWCDLSIDTDYTTVAPNTGVTREYWLEITDVTVSPDGIPRSAMAVNGTMPGPTLFADWGDTVIVHVKNSLTTSLNGTSLHFHGIRQNFTMQSDGVPSITECPTPPGSVKTYHWEAVQYGSSWYHSHFGLQLWQGVFGGIVINGPATADYDVDLGVLFLNDWDARTVDELHSVAEVTGPPFLATGLINGTNVNGLTGLGQRLNISLEADKSYRLRLINAAIDTHFKLTLDNHPLKVIAADLVPITPYTTTALDIAIGQRYDLIITANQHPIAESFWLRALPQSSCSFTNNTDDIRAVVHYGRQPPDAPPQTTGYNFTDACVDETRLVPWVRKDVAAEQLTTSVFANLTTLRDGRFRWTLNSTSMVVDWGNPTALQLINGIPPSTFATSNAVIQLPEPDKLFSMVIESPSQSPTQSTSTATTSSSSPQEPATSPPQARPSTGPTLRAETQPRSRPRASWSSPSRRIIRERG</sequence>
<evidence type="ECO:0000259" key="10">
    <source>
        <dbReference type="Pfam" id="PF07732"/>
    </source>
</evidence>
<evidence type="ECO:0000256" key="6">
    <source>
        <dbReference type="ARBA" id="ARBA00023180"/>
    </source>
</evidence>
<dbReference type="CDD" id="cd13854">
    <property type="entry name" value="CuRO_1_MaLCC_like"/>
    <property type="match status" value="1"/>
</dbReference>
<dbReference type="Proteomes" id="UP000562929">
    <property type="component" value="Unassembled WGS sequence"/>
</dbReference>
<dbReference type="OrthoDB" id="2121828at2759"/>
<comment type="caution">
    <text evidence="11">The sequence shown here is derived from an EMBL/GenBank/DDBJ whole genome shotgun (WGS) entry which is preliminary data.</text>
</comment>
<dbReference type="AlphaFoldDB" id="A0A8H4Q7A8"/>
<evidence type="ECO:0000313" key="11">
    <source>
        <dbReference type="EMBL" id="KAF4589132.1"/>
    </source>
</evidence>
<keyword evidence="5" id="KW-0186">Copper</keyword>
<evidence type="ECO:0000313" key="12">
    <source>
        <dbReference type="Proteomes" id="UP000562929"/>
    </source>
</evidence>
<dbReference type="GO" id="GO:0016491">
    <property type="term" value="F:oxidoreductase activity"/>
    <property type="evidence" value="ECO:0007669"/>
    <property type="project" value="UniProtKB-KW"/>
</dbReference>
<keyword evidence="4" id="KW-0560">Oxidoreductase</keyword>
<proteinExistence type="inferred from homology"/>
<evidence type="ECO:0000256" key="7">
    <source>
        <dbReference type="SAM" id="MobiDB-lite"/>
    </source>
</evidence>
<feature type="chain" id="PRO_5034425730" evidence="8">
    <location>
        <begin position="19"/>
        <end position="647"/>
    </location>
</feature>
<name>A0A8H4Q7A8_9HYPO</name>
<gene>
    <name evidence="11" type="ORF">GQ602_003021</name>
</gene>
<comment type="similarity">
    <text evidence="1">Belongs to the multicopper oxidase family.</text>
</comment>
<dbReference type="Pfam" id="PF00394">
    <property type="entry name" value="Cu-oxidase"/>
    <property type="match status" value="1"/>
</dbReference>
<dbReference type="InterPro" id="IPR045087">
    <property type="entry name" value="Cu-oxidase_fam"/>
</dbReference>
<feature type="region of interest" description="Disordered" evidence="7">
    <location>
        <begin position="583"/>
        <end position="647"/>
    </location>
</feature>
<dbReference type="Pfam" id="PF07732">
    <property type="entry name" value="Cu-oxidase_3"/>
    <property type="match status" value="1"/>
</dbReference>
<reference evidence="11 12" key="1">
    <citation type="journal article" date="2020" name="G3 (Bethesda)">
        <title>Genetic Underpinnings of Host Manipulation by Ophiocordyceps as Revealed by Comparative Transcriptomics.</title>
        <authorList>
            <person name="Will I."/>
            <person name="Das B."/>
            <person name="Trinh T."/>
            <person name="Brachmann A."/>
            <person name="Ohm R.A."/>
            <person name="de Bekker C."/>
        </authorList>
    </citation>
    <scope>NUCLEOTIDE SEQUENCE [LARGE SCALE GENOMIC DNA]</scope>
    <source>
        <strain evidence="11 12">EC05</strain>
    </source>
</reference>
<accession>A0A8H4Q7A8</accession>
<evidence type="ECO:0000256" key="8">
    <source>
        <dbReference type="SAM" id="SignalP"/>
    </source>
</evidence>
<feature type="compositionally biased region" description="Basic residues" evidence="7">
    <location>
        <begin position="93"/>
        <end position="103"/>
    </location>
</feature>
<dbReference type="Gene3D" id="2.60.40.420">
    <property type="entry name" value="Cupredoxins - blue copper proteins"/>
    <property type="match status" value="3"/>
</dbReference>
<evidence type="ECO:0000256" key="3">
    <source>
        <dbReference type="ARBA" id="ARBA00022737"/>
    </source>
</evidence>
<feature type="compositionally biased region" description="Low complexity" evidence="7">
    <location>
        <begin position="583"/>
        <end position="607"/>
    </location>
</feature>
<dbReference type="EMBL" id="JAACLJ010000003">
    <property type="protein sequence ID" value="KAF4589132.1"/>
    <property type="molecule type" value="Genomic_DNA"/>
</dbReference>
<keyword evidence="3" id="KW-0677">Repeat</keyword>
<keyword evidence="12" id="KW-1185">Reference proteome</keyword>
<dbReference type="FunFam" id="2.60.40.420:FF:000021">
    <property type="entry name" value="Extracellular dihydrogeodin oxidase/laccase"/>
    <property type="match status" value="1"/>
</dbReference>
<keyword evidence="6" id="KW-0325">Glycoprotein</keyword>
<keyword evidence="8" id="KW-0732">Signal</keyword>
<dbReference type="CDD" id="cd13880">
    <property type="entry name" value="CuRO_2_MaLCC_like"/>
    <property type="match status" value="1"/>
</dbReference>
<feature type="signal peptide" evidence="8">
    <location>
        <begin position="1"/>
        <end position="18"/>
    </location>
</feature>
<dbReference type="FunFam" id="2.60.40.420:FF:000038">
    <property type="entry name" value="Extracellular dihydrogeodin oxidase/laccase"/>
    <property type="match status" value="1"/>
</dbReference>
<feature type="domain" description="Plastocyanin-like" evidence="10">
    <location>
        <begin position="206"/>
        <end position="322"/>
    </location>
</feature>
<evidence type="ECO:0000256" key="2">
    <source>
        <dbReference type="ARBA" id="ARBA00022723"/>
    </source>
</evidence>
<evidence type="ECO:0000256" key="1">
    <source>
        <dbReference type="ARBA" id="ARBA00010609"/>
    </source>
</evidence>
<feature type="compositionally biased region" description="Basic residues" evidence="7">
    <location>
        <begin position="150"/>
        <end position="159"/>
    </location>
</feature>
<feature type="compositionally biased region" description="Basic and acidic residues" evidence="7">
    <location>
        <begin position="114"/>
        <end position="131"/>
    </location>
</feature>
<feature type="domain" description="Plastocyanin-like" evidence="9">
    <location>
        <begin position="333"/>
        <end position="477"/>
    </location>
</feature>
<dbReference type="SUPFAM" id="SSF49503">
    <property type="entry name" value="Cupredoxins"/>
    <property type="match status" value="2"/>
</dbReference>
<organism evidence="11 12">
    <name type="scientific">Ophiocordyceps camponoti-floridani</name>
    <dbReference type="NCBI Taxonomy" id="2030778"/>
    <lineage>
        <taxon>Eukaryota</taxon>
        <taxon>Fungi</taxon>
        <taxon>Dikarya</taxon>
        <taxon>Ascomycota</taxon>
        <taxon>Pezizomycotina</taxon>
        <taxon>Sordariomycetes</taxon>
        <taxon>Hypocreomycetidae</taxon>
        <taxon>Hypocreales</taxon>
        <taxon>Ophiocordycipitaceae</taxon>
        <taxon>Ophiocordyceps</taxon>
    </lineage>
</organism>
<feature type="compositionally biased region" description="Basic and acidic residues" evidence="7">
    <location>
        <begin position="61"/>
        <end position="73"/>
    </location>
</feature>
<protein>
    <submittedName>
        <fullName evidence="11">Multicopper oxidase</fullName>
    </submittedName>
</protein>
<keyword evidence="2" id="KW-0479">Metal-binding</keyword>
<dbReference type="InterPro" id="IPR008972">
    <property type="entry name" value="Cupredoxin"/>
</dbReference>
<dbReference type="GO" id="GO:0005507">
    <property type="term" value="F:copper ion binding"/>
    <property type="evidence" value="ECO:0007669"/>
    <property type="project" value="InterPro"/>
</dbReference>
<evidence type="ECO:0000259" key="9">
    <source>
        <dbReference type="Pfam" id="PF00394"/>
    </source>
</evidence>
<feature type="region of interest" description="Disordered" evidence="7">
    <location>
        <begin position="53"/>
        <end position="176"/>
    </location>
</feature>
<evidence type="ECO:0000256" key="4">
    <source>
        <dbReference type="ARBA" id="ARBA00023002"/>
    </source>
</evidence>
<dbReference type="InterPro" id="IPR001117">
    <property type="entry name" value="Cu-oxidase_2nd"/>
</dbReference>